<accession>A0A086SWR5</accession>
<feature type="transmembrane region" description="Helical" evidence="2">
    <location>
        <begin position="276"/>
        <end position="298"/>
    </location>
</feature>
<evidence type="ECO:0008006" key="5">
    <source>
        <dbReference type="Google" id="ProtNLM"/>
    </source>
</evidence>
<gene>
    <name evidence="3" type="ORF">ACRE_077270</name>
</gene>
<protein>
    <recommendedName>
        <fullName evidence="5">Integral membrane protein</fullName>
    </recommendedName>
</protein>
<dbReference type="Proteomes" id="UP000029964">
    <property type="component" value="Unassembled WGS sequence"/>
</dbReference>
<keyword evidence="4" id="KW-1185">Reference proteome</keyword>
<dbReference type="OrthoDB" id="2603at2759"/>
<evidence type="ECO:0000256" key="1">
    <source>
        <dbReference type="SAM" id="MobiDB-lite"/>
    </source>
</evidence>
<feature type="region of interest" description="Disordered" evidence="1">
    <location>
        <begin position="188"/>
        <end position="213"/>
    </location>
</feature>
<feature type="transmembrane region" description="Helical" evidence="2">
    <location>
        <begin position="154"/>
        <end position="173"/>
    </location>
</feature>
<keyword evidence="2" id="KW-1133">Transmembrane helix</keyword>
<feature type="transmembrane region" description="Helical" evidence="2">
    <location>
        <begin position="339"/>
        <end position="364"/>
    </location>
</feature>
<feature type="compositionally biased region" description="Basic and acidic residues" evidence="1">
    <location>
        <begin position="196"/>
        <end position="205"/>
    </location>
</feature>
<organism evidence="3 4">
    <name type="scientific">Hapsidospora chrysogenum (strain ATCC 11550 / CBS 779.69 / DSM 880 / IAM 14645 / JCM 23072 / IMI 49137)</name>
    <name type="common">Acremonium chrysogenum</name>
    <dbReference type="NCBI Taxonomy" id="857340"/>
    <lineage>
        <taxon>Eukaryota</taxon>
        <taxon>Fungi</taxon>
        <taxon>Dikarya</taxon>
        <taxon>Ascomycota</taxon>
        <taxon>Pezizomycotina</taxon>
        <taxon>Sordariomycetes</taxon>
        <taxon>Hypocreomycetidae</taxon>
        <taxon>Hypocreales</taxon>
        <taxon>Bionectriaceae</taxon>
        <taxon>Hapsidospora</taxon>
    </lineage>
</organism>
<name>A0A086SWR5_HAPC1</name>
<feature type="transmembrane region" description="Helical" evidence="2">
    <location>
        <begin position="310"/>
        <end position="333"/>
    </location>
</feature>
<feature type="transmembrane region" description="Helical" evidence="2">
    <location>
        <begin position="115"/>
        <end position="142"/>
    </location>
</feature>
<keyword evidence="2" id="KW-0812">Transmembrane</keyword>
<reference evidence="4" key="1">
    <citation type="journal article" date="2014" name="Genome Announc.">
        <title>Genome sequence and annotation of Acremonium chrysogenum, producer of the beta-lactam antibiotic cephalosporin C.</title>
        <authorList>
            <person name="Terfehr D."/>
            <person name="Dahlmann T.A."/>
            <person name="Specht T."/>
            <person name="Zadra I."/>
            <person name="Kuernsteiner H."/>
            <person name="Kueck U."/>
        </authorList>
    </citation>
    <scope>NUCLEOTIDE SEQUENCE [LARGE SCALE GENOMIC DNA]</scope>
    <source>
        <strain evidence="4">ATCC 11550 / CBS 779.69 / DSM 880 / IAM 14645 / JCM 23072 / IMI 49137</strain>
    </source>
</reference>
<dbReference type="HOGENOM" id="CLU_027441_0_0_1"/>
<evidence type="ECO:0000313" key="3">
    <source>
        <dbReference type="EMBL" id="KFH41547.1"/>
    </source>
</evidence>
<evidence type="ECO:0000313" key="4">
    <source>
        <dbReference type="Proteomes" id="UP000029964"/>
    </source>
</evidence>
<dbReference type="EMBL" id="JPKY01000124">
    <property type="protein sequence ID" value="KFH41547.1"/>
    <property type="molecule type" value="Genomic_DNA"/>
</dbReference>
<dbReference type="STRING" id="857340.A0A086SWR5"/>
<keyword evidence="2" id="KW-0472">Membrane</keyword>
<evidence type="ECO:0000256" key="2">
    <source>
        <dbReference type="SAM" id="Phobius"/>
    </source>
</evidence>
<proteinExistence type="predicted"/>
<dbReference type="AlphaFoldDB" id="A0A086SWR5"/>
<sequence length="391" mass="43590">MGSTESKRHFHARHYAARYITGPIRSLDPTRRHIPVDGHDEVSPGRTPLHPSLPTHPWAVHVWRTRDNRKGRHAVAVDPDFYQHEQTVSSEPTNTWRQALLGMWKMLVTYPVWDVSYDVAVVFTIGSLIWVINGFFVMLPVVSPSSAFPGESTWGGGFSALIGATVFEIGSVLHHHAQKGYLVSPKPPAPSAHVAGGEHQRRDDASQQEQGPADWESRTWSWWPTWYELRTHYIREIGFLACSSQMAGATIFWIAGLTALPDIDKHFSRTAENSAYWLPQVIGGTGFIVSSLLFMIEVQPRWYIAAPDVLGWHVGFWNLIGAVGFTLCGALGMGGTREAIQYALTLSTFIGSWAFLIGSGIQWFESLDKYPLWIGDEGRQLGDLSKEPTAA</sequence>
<comment type="caution">
    <text evidence="3">The sequence shown here is derived from an EMBL/GenBank/DDBJ whole genome shotgun (WGS) entry which is preliminary data.</text>
</comment>